<protein>
    <submittedName>
        <fullName evidence="1">Uncharacterized protein</fullName>
    </submittedName>
</protein>
<dbReference type="GeneID" id="59378813"/>
<evidence type="ECO:0000313" key="1">
    <source>
        <dbReference type="EMBL" id="KAF7426626.1"/>
    </source>
</evidence>
<organism evidence="1 2">
    <name type="scientific">Pleurotus ostreatus</name>
    <name type="common">Oyster mushroom</name>
    <name type="synonym">White-rot fungus</name>
    <dbReference type="NCBI Taxonomy" id="5322"/>
    <lineage>
        <taxon>Eukaryota</taxon>
        <taxon>Fungi</taxon>
        <taxon>Dikarya</taxon>
        <taxon>Basidiomycota</taxon>
        <taxon>Agaricomycotina</taxon>
        <taxon>Agaricomycetes</taxon>
        <taxon>Agaricomycetidae</taxon>
        <taxon>Agaricales</taxon>
        <taxon>Pleurotineae</taxon>
        <taxon>Pleurotaceae</taxon>
        <taxon>Pleurotus</taxon>
    </lineage>
</organism>
<proteinExistence type="predicted"/>
<gene>
    <name evidence="1" type="ORF">PC9H_008995</name>
</gene>
<dbReference type="RefSeq" id="XP_036629930.1">
    <property type="nucleotide sequence ID" value="XM_036778502.1"/>
</dbReference>
<name>A0A8H6ZU84_PLEOS</name>
<dbReference type="VEuPathDB" id="FungiDB:PC9H_008995"/>
<reference evidence="1" key="1">
    <citation type="submission" date="2019-07" db="EMBL/GenBank/DDBJ databases">
        <authorList>
            <person name="Palmer J.M."/>
        </authorList>
    </citation>
    <scope>NUCLEOTIDE SEQUENCE</scope>
    <source>
        <strain evidence="1">PC9</strain>
    </source>
</reference>
<evidence type="ECO:0000313" key="2">
    <source>
        <dbReference type="Proteomes" id="UP000623687"/>
    </source>
</evidence>
<sequence>MSTCVSLFHHVRYGTDPWVNRDKHKRIFLRQHVSLTGHGAPSFTAAVEKLTLLTQDFDRFLEPKAWTGWTPTIEDKCCTLDANNWFYTLARSVPGAVDITFVKTTDPRGYLERAKDNDFIHTADNVVEYYQYDKGKNLYLEVDPRTFVNGDIVEAHLSFLMVKLSTKRQDDATDTSSLGKY</sequence>
<dbReference type="Proteomes" id="UP000623687">
    <property type="component" value="Unassembled WGS sequence"/>
</dbReference>
<dbReference type="EMBL" id="JACETU010000006">
    <property type="protein sequence ID" value="KAF7426626.1"/>
    <property type="molecule type" value="Genomic_DNA"/>
</dbReference>
<keyword evidence="2" id="KW-1185">Reference proteome</keyword>
<dbReference type="OrthoDB" id="3269456at2759"/>
<comment type="caution">
    <text evidence="1">The sequence shown here is derived from an EMBL/GenBank/DDBJ whole genome shotgun (WGS) entry which is preliminary data.</text>
</comment>
<dbReference type="AlphaFoldDB" id="A0A8H6ZU84"/>
<accession>A0A8H6ZU84</accession>